<reference evidence="3" key="1">
    <citation type="journal article" date="2016" name="Nature">
        <title>The genome of the seagrass Zostera marina reveals angiosperm adaptation to the sea.</title>
        <authorList>
            <person name="Olsen J.L."/>
            <person name="Rouze P."/>
            <person name="Verhelst B."/>
            <person name="Lin Y.-C."/>
            <person name="Bayer T."/>
            <person name="Collen J."/>
            <person name="Dattolo E."/>
            <person name="De Paoli E."/>
            <person name="Dittami S."/>
            <person name="Maumus F."/>
            <person name="Michel G."/>
            <person name="Kersting A."/>
            <person name="Lauritano C."/>
            <person name="Lohaus R."/>
            <person name="Toepel M."/>
            <person name="Tonon T."/>
            <person name="Vanneste K."/>
            <person name="Amirebrahimi M."/>
            <person name="Brakel J."/>
            <person name="Bostroem C."/>
            <person name="Chovatia M."/>
            <person name="Grimwood J."/>
            <person name="Jenkins J.W."/>
            <person name="Jueterbock A."/>
            <person name="Mraz A."/>
            <person name="Stam W.T."/>
            <person name="Tice H."/>
            <person name="Bornberg-Bauer E."/>
            <person name="Green P.J."/>
            <person name="Pearson G.A."/>
            <person name="Procaccini G."/>
            <person name="Duarte C.M."/>
            <person name="Schmutz J."/>
            <person name="Reusch T.B.H."/>
            <person name="Van de Peer Y."/>
        </authorList>
    </citation>
    <scope>NUCLEOTIDE SEQUENCE [LARGE SCALE GENOMIC DNA]</scope>
    <source>
        <strain evidence="3">cv. Finnish</strain>
    </source>
</reference>
<dbReference type="Proteomes" id="UP000036987">
    <property type="component" value="Unassembled WGS sequence"/>
</dbReference>
<keyword evidence="3" id="KW-1185">Reference proteome</keyword>
<feature type="compositionally biased region" description="Polar residues" evidence="1">
    <location>
        <begin position="99"/>
        <end position="108"/>
    </location>
</feature>
<name>A0A0K9PM32_ZOSMR</name>
<dbReference type="EMBL" id="LFYR01000730">
    <property type="protein sequence ID" value="KMZ70029.1"/>
    <property type="molecule type" value="Genomic_DNA"/>
</dbReference>
<evidence type="ECO:0000256" key="1">
    <source>
        <dbReference type="SAM" id="MobiDB-lite"/>
    </source>
</evidence>
<organism evidence="2 3">
    <name type="scientific">Zostera marina</name>
    <name type="common">Eelgrass</name>
    <dbReference type="NCBI Taxonomy" id="29655"/>
    <lineage>
        <taxon>Eukaryota</taxon>
        <taxon>Viridiplantae</taxon>
        <taxon>Streptophyta</taxon>
        <taxon>Embryophyta</taxon>
        <taxon>Tracheophyta</taxon>
        <taxon>Spermatophyta</taxon>
        <taxon>Magnoliopsida</taxon>
        <taxon>Liliopsida</taxon>
        <taxon>Zosteraceae</taxon>
        <taxon>Zostera</taxon>
    </lineage>
</organism>
<feature type="region of interest" description="Disordered" evidence="1">
    <location>
        <begin position="1"/>
        <end position="32"/>
    </location>
</feature>
<gene>
    <name evidence="2" type="ORF">ZOSMA_2006G00010</name>
</gene>
<dbReference type="AlphaFoldDB" id="A0A0K9PM32"/>
<protein>
    <submittedName>
        <fullName evidence="2">Uncharacterized protein</fullName>
    </submittedName>
</protein>
<evidence type="ECO:0000313" key="2">
    <source>
        <dbReference type="EMBL" id="KMZ70029.1"/>
    </source>
</evidence>
<feature type="non-terminal residue" evidence="2">
    <location>
        <position position="1"/>
    </location>
</feature>
<evidence type="ECO:0000313" key="3">
    <source>
        <dbReference type="Proteomes" id="UP000036987"/>
    </source>
</evidence>
<accession>A0A0K9PM32</accession>
<sequence>PVRSPQRLGSSRPTGKIVRIPHTSAPASTSTARKYRIHHHYLRKANSSAHASVDIPSVRFLDISRIHTQSNNVQQEFEITKGKQQRSNTASANEKFFSSDRSPSVNHGSRSDWHCWGAPKSSINKAWEHMQQQHRRCRCLVCRGNRCHKHDQILFGQFFISFKK</sequence>
<comment type="caution">
    <text evidence="2">The sequence shown here is derived from an EMBL/GenBank/DDBJ whole genome shotgun (WGS) entry which is preliminary data.</text>
</comment>
<proteinExistence type="predicted"/>
<feature type="region of interest" description="Disordered" evidence="1">
    <location>
        <begin position="84"/>
        <end position="110"/>
    </location>
</feature>